<name>A0ABY8N574_9FLAO</name>
<accession>A0ABY8N574</accession>
<dbReference type="RefSeq" id="WP_264533495.1">
    <property type="nucleotide sequence ID" value="NZ_CP092332.1"/>
</dbReference>
<keyword evidence="3" id="KW-1185">Reference proteome</keyword>
<sequence>MMKTLKELEPLIIQWATEKNIHLPECASKQKLKLIEECGELASAILKKDVELQKDAIGDIFVVLVILNKQMESELEFDFNEIETTIVDHYDYLNNISCLTDFLYCELSVLNDLSIKLNHDLTECANIAWNEIKDRTGKTVDGTFIKN</sequence>
<dbReference type="Pfam" id="PF03819">
    <property type="entry name" value="MazG"/>
    <property type="match status" value="1"/>
</dbReference>
<evidence type="ECO:0000313" key="2">
    <source>
        <dbReference type="EMBL" id="WGK93776.1"/>
    </source>
</evidence>
<evidence type="ECO:0000313" key="3">
    <source>
        <dbReference type="Proteomes" id="UP001232117"/>
    </source>
</evidence>
<dbReference type="SUPFAM" id="SSF101386">
    <property type="entry name" value="all-alpha NTP pyrophosphatases"/>
    <property type="match status" value="1"/>
</dbReference>
<dbReference type="Gene3D" id="1.10.287.1080">
    <property type="entry name" value="MazG-like"/>
    <property type="match status" value="1"/>
</dbReference>
<gene>
    <name evidence="2" type="ORF">MG292_06645</name>
</gene>
<dbReference type="Proteomes" id="UP001232117">
    <property type="component" value="Chromosome"/>
</dbReference>
<dbReference type="CDD" id="cd11540">
    <property type="entry name" value="NTP-PPase_u3"/>
    <property type="match status" value="1"/>
</dbReference>
<feature type="domain" description="NTP pyrophosphohydrolase MazG-like" evidence="1">
    <location>
        <begin position="32"/>
        <end position="88"/>
    </location>
</feature>
<organism evidence="2 3">
    <name type="scientific">Flavobacterium keumense</name>
    <dbReference type="NCBI Taxonomy" id="1306518"/>
    <lineage>
        <taxon>Bacteria</taxon>
        <taxon>Pseudomonadati</taxon>
        <taxon>Bacteroidota</taxon>
        <taxon>Flavobacteriia</taxon>
        <taxon>Flavobacteriales</taxon>
        <taxon>Flavobacteriaceae</taxon>
        <taxon>Flavobacterium</taxon>
    </lineage>
</organism>
<protein>
    <submittedName>
        <fullName evidence="2">MazG-like family protein</fullName>
    </submittedName>
</protein>
<dbReference type="EMBL" id="CP092332">
    <property type="protein sequence ID" value="WGK93776.1"/>
    <property type="molecule type" value="Genomic_DNA"/>
</dbReference>
<evidence type="ECO:0000259" key="1">
    <source>
        <dbReference type="Pfam" id="PF03819"/>
    </source>
</evidence>
<dbReference type="InterPro" id="IPR004518">
    <property type="entry name" value="MazG-like_dom"/>
</dbReference>
<reference evidence="2 3" key="1">
    <citation type="submission" date="2023-06" db="EMBL/GenBank/DDBJ databases">
        <title>Complete Genome Sequence of Flavobacterium keumense K3R-10.</title>
        <authorList>
            <person name="Jeong H."/>
            <person name="Jhang S.Y."/>
            <person name="Kim J.N."/>
        </authorList>
    </citation>
    <scope>NUCLEOTIDE SEQUENCE [LARGE SCALE GENOMIC DNA]</scope>
    <source>
        <strain evidence="2 3">K3R-10</strain>
    </source>
</reference>
<proteinExistence type="predicted"/>